<name>A0AAW9W8N0_STREE</name>
<sequence length="71" mass="8063">MAIQNQNVLAGIFHFREDQTMGRNRAEGPKNLAKVMDNPRFVRVFVTKGSARMPMTFAADSFERIASGFER</sequence>
<organism evidence="1 2">
    <name type="scientific">Streptococcus pneumoniae</name>
    <dbReference type="NCBI Taxonomy" id="1313"/>
    <lineage>
        <taxon>Bacteria</taxon>
        <taxon>Bacillati</taxon>
        <taxon>Bacillota</taxon>
        <taxon>Bacilli</taxon>
        <taxon>Lactobacillales</taxon>
        <taxon>Streptococcaceae</taxon>
        <taxon>Streptococcus</taxon>
    </lineage>
</organism>
<protein>
    <submittedName>
        <fullName evidence="1">Uncharacterized protein</fullName>
    </submittedName>
</protein>
<evidence type="ECO:0000313" key="2">
    <source>
        <dbReference type="Proteomes" id="UP000729182"/>
    </source>
</evidence>
<feature type="non-terminal residue" evidence="1">
    <location>
        <position position="71"/>
    </location>
</feature>
<accession>A0AAW9W8N0</accession>
<comment type="caution">
    <text evidence="1">The sequence shown here is derived from an EMBL/GenBank/DDBJ whole genome shotgun (WGS) entry which is preliminary data.</text>
</comment>
<reference evidence="1" key="1">
    <citation type="submission" date="2019-11" db="EMBL/GenBank/DDBJ databases">
        <title>Growth characteristics of pneumococcus vary with the chemical composition of the capsule and with environmental conditions.</title>
        <authorList>
            <person name="Tothpal A."/>
            <person name="Desobry K."/>
            <person name="Joshi S."/>
            <person name="Wyllie A.L."/>
            <person name="Weinberger D.M."/>
        </authorList>
    </citation>
    <scope>NUCLEOTIDE SEQUENCE</scope>
    <source>
        <strain evidence="1">Pnumococcus10A</strain>
    </source>
</reference>
<dbReference type="EMBL" id="WNHN01000894">
    <property type="protein sequence ID" value="MTV78290.1"/>
    <property type="molecule type" value="Genomic_DNA"/>
</dbReference>
<proteinExistence type="predicted"/>
<gene>
    <name evidence="1" type="ORF">GM535_13840</name>
</gene>
<dbReference type="AlphaFoldDB" id="A0AAW9W8N0"/>
<evidence type="ECO:0000313" key="1">
    <source>
        <dbReference type="EMBL" id="MTV78290.1"/>
    </source>
</evidence>
<dbReference type="Proteomes" id="UP000729182">
    <property type="component" value="Unassembled WGS sequence"/>
</dbReference>